<protein>
    <submittedName>
        <fullName evidence="1">Uncharacterized protein</fullName>
    </submittedName>
</protein>
<reference evidence="1 2" key="1">
    <citation type="submission" date="2015-06" db="EMBL/GenBank/DDBJ databases">
        <title>Survival trade-offs in plant roots during colonization by closely related pathogenic and mutualistic fungi.</title>
        <authorList>
            <person name="Hacquard S."/>
            <person name="Kracher B."/>
            <person name="Hiruma K."/>
            <person name="Weinman A."/>
            <person name="Muench P."/>
            <person name="Garrido Oter R."/>
            <person name="Ver Loren van Themaat E."/>
            <person name="Dallerey J.-F."/>
            <person name="Damm U."/>
            <person name="Henrissat B."/>
            <person name="Lespinet O."/>
            <person name="Thon M."/>
            <person name="Kemen E."/>
            <person name="McHardy A.C."/>
            <person name="Schulze-Lefert P."/>
            <person name="O'Connell R.J."/>
        </authorList>
    </citation>
    <scope>NUCLEOTIDE SEQUENCE [LARGE SCALE GENOMIC DNA]</scope>
    <source>
        <strain evidence="1 2">0861</strain>
    </source>
</reference>
<dbReference type="EMBL" id="LFIV01000176">
    <property type="protein sequence ID" value="KZL66457.1"/>
    <property type="molecule type" value="Genomic_DNA"/>
</dbReference>
<proteinExistence type="predicted"/>
<dbReference type="Proteomes" id="UP000076552">
    <property type="component" value="Unassembled WGS sequence"/>
</dbReference>
<organism evidence="1 2">
    <name type="scientific">Colletotrichum tofieldiae</name>
    <dbReference type="NCBI Taxonomy" id="708197"/>
    <lineage>
        <taxon>Eukaryota</taxon>
        <taxon>Fungi</taxon>
        <taxon>Dikarya</taxon>
        <taxon>Ascomycota</taxon>
        <taxon>Pezizomycotina</taxon>
        <taxon>Sordariomycetes</taxon>
        <taxon>Hypocreomycetidae</taxon>
        <taxon>Glomerellales</taxon>
        <taxon>Glomerellaceae</taxon>
        <taxon>Colletotrichum</taxon>
        <taxon>Colletotrichum spaethianum species complex</taxon>
    </lineage>
</organism>
<name>A0A161Y445_9PEZI</name>
<comment type="caution">
    <text evidence="1">The sequence shown here is derived from an EMBL/GenBank/DDBJ whole genome shotgun (WGS) entry which is preliminary data.</text>
</comment>
<sequence length="135" mass="14349">MRAPGLDEIGSSESSATETIWLSSTRARGAVEIVFCQASQCDGHALCTLAHDEIPKLESREQDWPELDEVSAVRKQQLDADHTASAAQVEYATLSHTTTTGVAGFVSTGLAIFSTARDIAPMSTMAGRGYVCSGR</sequence>
<evidence type="ECO:0000313" key="2">
    <source>
        <dbReference type="Proteomes" id="UP000076552"/>
    </source>
</evidence>
<keyword evidence="2" id="KW-1185">Reference proteome</keyword>
<dbReference type="AlphaFoldDB" id="A0A161Y445"/>
<evidence type="ECO:0000313" key="1">
    <source>
        <dbReference type="EMBL" id="KZL66457.1"/>
    </source>
</evidence>
<gene>
    <name evidence="1" type="ORF">CT0861_08515</name>
</gene>
<accession>A0A161Y445</accession>